<evidence type="ECO:0000313" key="3">
    <source>
        <dbReference type="Proteomes" id="UP000011083"/>
    </source>
</evidence>
<dbReference type="KEGG" id="acan:ACA1_382290"/>
<gene>
    <name evidence="2" type="ORF">ACA1_382290</name>
</gene>
<feature type="region of interest" description="Disordered" evidence="1">
    <location>
        <begin position="35"/>
        <end position="59"/>
    </location>
</feature>
<name>L8GXF2_ACACF</name>
<keyword evidence="3" id="KW-1185">Reference proteome</keyword>
<proteinExistence type="predicted"/>
<dbReference type="VEuPathDB" id="AmoebaDB:ACA1_382290"/>
<dbReference type="AlphaFoldDB" id="L8GXF2"/>
<reference evidence="2 3" key="1">
    <citation type="journal article" date="2013" name="Genome Biol.">
        <title>Genome of Acanthamoeba castellanii highlights extensive lateral gene transfer and early evolution of tyrosine kinase signaling.</title>
        <authorList>
            <person name="Clarke M."/>
            <person name="Lohan A.J."/>
            <person name="Liu B."/>
            <person name="Lagkouvardos I."/>
            <person name="Roy S."/>
            <person name="Zafar N."/>
            <person name="Bertelli C."/>
            <person name="Schilde C."/>
            <person name="Kianianmomeni A."/>
            <person name="Burglin T.R."/>
            <person name="Frech C."/>
            <person name="Turcotte B."/>
            <person name="Kopec K.O."/>
            <person name="Synnott J.M."/>
            <person name="Choo C."/>
            <person name="Paponov I."/>
            <person name="Finkler A."/>
            <person name="Soon Heng Tan C."/>
            <person name="Hutchins A.P."/>
            <person name="Weinmeier T."/>
            <person name="Rattei T."/>
            <person name="Chu J.S."/>
            <person name="Gimenez G."/>
            <person name="Irimia M."/>
            <person name="Rigden D.J."/>
            <person name="Fitzpatrick D.A."/>
            <person name="Lorenzo-Morales J."/>
            <person name="Bateman A."/>
            <person name="Chiu C.H."/>
            <person name="Tang P."/>
            <person name="Hegemann P."/>
            <person name="Fromm H."/>
            <person name="Raoult D."/>
            <person name="Greub G."/>
            <person name="Miranda-Saavedra D."/>
            <person name="Chen N."/>
            <person name="Nash P."/>
            <person name="Ginger M.L."/>
            <person name="Horn M."/>
            <person name="Schaap P."/>
            <person name="Caler L."/>
            <person name="Loftus B."/>
        </authorList>
    </citation>
    <scope>NUCLEOTIDE SEQUENCE [LARGE SCALE GENOMIC DNA]</scope>
    <source>
        <strain evidence="2 3">Neff</strain>
    </source>
</reference>
<feature type="region of interest" description="Disordered" evidence="1">
    <location>
        <begin position="107"/>
        <end position="127"/>
    </location>
</feature>
<evidence type="ECO:0000256" key="1">
    <source>
        <dbReference type="SAM" id="MobiDB-lite"/>
    </source>
</evidence>
<evidence type="ECO:0000313" key="2">
    <source>
        <dbReference type="EMBL" id="ELR16761.1"/>
    </source>
</evidence>
<dbReference type="GeneID" id="14917475"/>
<dbReference type="Proteomes" id="UP000011083">
    <property type="component" value="Unassembled WGS sequence"/>
</dbReference>
<dbReference type="RefSeq" id="XP_004338774.1">
    <property type="nucleotide sequence ID" value="XM_004338726.1"/>
</dbReference>
<dbReference type="EMBL" id="KB007982">
    <property type="protein sequence ID" value="ELR16761.1"/>
    <property type="molecule type" value="Genomic_DNA"/>
</dbReference>
<accession>L8GXF2</accession>
<organism evidence="2 3">
    <name type="scientific">Acanthamoeba castellanii (strain ATCC 30010 / Neff)</name>
    <dbReference type="NCBI Taxonomy" id="1257118"/>
    <lineage>
        <taxon>Eukaryota</taxon>
        <taxon>Amoebozoa</taxon>
        <taxon>Discosea</taxon>
        <taxon>Longamoebia</taxon>
        <taxon>Centramoebida</taxon>
        <taxon>Acanthamoebidae</taxon>
        <taxon>Acanthamoeba</taxon>
    </lineage>
</organism>
<sequence>MPSKTAKKKAKTGEPTTVLVACAASAVSFGEAKKNLKRRGPMAAEQKAAARPVPGGLPSLNEVLMTRRSLRPTTLRPKPAVKQPVEQDDFKAALLKKFENVNIYSPFPTAVDPNDSFAEPPSPYRVP</sequence>
<protein>
    <submittedName>
        <fullName evidence="2">Uncharacterized protein</fullName>
    </submittedName>
</protein>